<gene>
    <name evidence="2" type="ORF">FV139_06715</name>
</gene>
<comment type="caution">
    <text evidence="2">The sequence shown here is derived from an EMBL/GenBank/DDBJ whole genome shotgun (WGS) entry which is preliminary data.</text>
</comment>
<dbReference type="PANTHER" id="PTHR37539:SF1">
    <property type="entry name" value="ER-BOUND OXYGENASE MPAB_MPAB'_RUBBER OXYGENASE CATALYTIC DOMAIN-CONTAINING PROTEIN"/>
    <property type="match status" value="1"/>
</dbReference>
<dbReference type="InterPro" id="IPR037473">
    <property type="entry name" value="Lcp-like"/>
</dbReference>
<evidence type="ECO:0000259" key="1">
    <source>
        <dbReference type="Pfam" id="PF09995"/>
    </source>
</evidence>
<dbReference type="GO" id="GO:0016491">
    <property type="term" value="F:oxidoreductase activity"/>
    <property type="evidence" value="ECO:0007669"/>
    <property type="project" value="InterPro"/>
</dbReference>
<sequence>MQSPYPDSVLAQRQLIPEIYGKVDFSLVPERFTAEPDAESAIRREYRARRGALLADSATVKLIRDYTMMGDKVADAYAALIPQYGFRTLVSLLEAACDKGLDALSSPPVELVTFIRSMEEKPAWLDMSLVEEGAFEERNAFVNLGPYTIRGAFIATFMNKYSALPMAMTGALSGELSAKRVFETATFFGATILPGALDRYGEGFKAAAKVRLMHSMVRFHALRSERWDVATYGIPIPQVDQMPAGLISIYLLSMKVLGEGRKTFSASERARLELSRYRCFLLGLPEELLGETPEDIVRLMMTRNATLRAGFDDATCGELVRATMAADLRRNPSQWGAVSNRLEQGFSKYFFVKNFCDDDFARARRIGVTLSPGDWLAVVLTALLIFGKLRLYRLALEIPPLRAVAGRSLLRRLRLLLSRWGRAEFVTDASSYREPADPAPRVSSQE</sequence>
<evidence type="ECO:0000313" key="2">
    <source>
        <dbReference type="EMBL" id="TXS95568.1"/>
    </source>
</evidence>
<name>A0A5C9A473_9GAMM</name>
<dbReference type="Pfam" id="PF09995">
    <property type="entry name" value="MPAB_Lcp_cat"/>
    <property type="match status" value="1"/>
</dbReference>
<keyword evidence="3" id="KW-1185">Reference proteome</keyword>
<dbReference type="Proteomes" id="UP000321039">
    <property type="component" value="Unassembled WGS sequence"/>
</dbReference>
<organism evidence="2 3">
    <name type="scientific">Parahaliea maris</name>
    <dbReference type="NCBI Taxonomy" id="2716870"/>
    <lineage>
        <taxon>Bacteria</taxon>
        <taxon>Pseudomonadati</taxon>
        <taxon>Pseudomonadota</taxon>
        <taxon>Gammaproteobacteria</taxon>
        <taxon>Cellvibrionales</taxon>
        <taxon>Halieaceae</taxon>
        <taxon>Parahaliea</taxon>
    </lineage>
</organism>
<proteinExistence type="predicted"/>
<protein>
    <submittedName>
        <fullName evidence="2">DUF2236 domain-containing protein</fullName>
    </submittedName>
</protein>
<accession>A0A5C9A473</accession>
<feature type="domain" description="ER-bound oxygenase mpaB/mpaB'/Rubber oxygenase catalytic" evidence="1">
    <location>
        <begin position="151"/>
        <end position="315"/>
    </location>
</feature>
<dbReference type="PANTHER" id="PTHR37539">
    <property type="entry name" value="SECRETED PROTEIN-RELATED"/>
    <property type="match status" value="1"/>
</dbReference>
<dbReference type="AlphaFoldDB" id="A0A5C9A473"/>
<dbReference type="InterPro" id="IPR018713">
    <property type="entry name" value="MPAB/Lcp_cat_dom"/>
</dbReference>
<reference evidence="2 3" key="1">
    <citation type="submission" date="2019-08" db="EMBL/GenBank/DDBJ databases">
        <title>Parahaliea maris sp. nov., isolated from the surface seawater.</title>
        <authorList>
            <person name="Liu Y."/>
        </authorList>
    </citation>
    <scope>NUCLEOTIDE SEQUENCE [LARGE SCALE GENOMIC DNA]</scope>
    <source>
        <strain evidence="2 3">HSLHS9</strain>
    </source>
</reference>
<dbReference type="RefSeq" id="WP_148067479.1">
    <property type="nucleotide sequence ID" value="NZ_VRZA01000002.1"/>
</dbReference>
<dbReference type="EMBL" id="VRZA01000002">
    <property type="protein sequence ID" value="TXS95568.1"/>
    <property type="molecule type" value="Genomic_DNA"/>
</dbReference>
<evidence type="ECO:0000313" key="3">
    <source>
        <dbReference type="Proteomes" id="UP000321039"/>
    </source>
</evidence>